<keyword evidence="2" id="KW-0472">Membrane</keyword>
<dbReference type="Pfam" id="PF02931">
    <property type="entry name" value="Neur_chan_LBD"/>
    <property type="match status" value="1"/>
</dbReference>
<dbReference type="Gene3D" id="2.70.170.10">
    <property type="entry name" value="Neurotransmitter-gated ion-channel ligand-binding domain"/>
    <property type="match status" value="1"/>
</dbReference>
<evidence type="ECO:0000256" key="3">
    <source>
        <dbReference type="RuleBase" id="RU000687"/>
    </source>
</evidence>
<dbReference type="SUPFAM" id="SSF63712">
    <property type="entry name" value="Nicotinic receptor ligand binding domain-like"/>
    <property type="match status" value="1"/>
</dbReference>
<comment type="subcellular location">
    <subcellularLocation>
        <location evidence="1">Membrane</location>
        <topology evidence="1">Multi-pass membrane protein</topology>
    </subcellularLocation>
</comment>
<keyword evidence="3" id="KW-0407">Ion channel</keyword>
<dbReference type="GO" id="GO:0005230">
    <property type="term" value="F:extracellular ligand-gated monoatomic ion channel activity"/>
    <property type="evidence" value="ECO:0007669"/>
    <property type="project" value="InterPro"/>
</dbReference>
<dbReference type="EMBL" id="UZAM01008988">
    <property type="protein sequence ID" value="VDP07218.1"/>
    <property type="molecule type" value="Genomic_DNA"/>
</dbReference>
<comment type="similarity">
    <text evidence="3">Belongs to the ligand-gated ion channel (TC 1.A.9) family.</text>
</comment>
<keyword evidence="3" id="KW-0406">Ion transport</keyword>
<dbReference type="InterPro" id="IPR036734">
    <property type="entry name" value="Neur_chan_lig-bd_sf"/>
</dbReference>
<dbReference type="OrthoDB" id="410315at2759"/>
<dbReference type="PANTHER" id="PTHR18945">
    <property type="entry name" value="NEUROTRANSMITTER GATED ION CHANNEL"/>
    <property type="match status" value="1"/>
</dbReference>
<feature type="domain" description="Neurotransmitter-gated ion-channel ligand-binding" evidence="4">
    <location>
        <begin position="2"/>
        <end position="97"/>
    </location>
</feature>
<protein>
    <submittedName>
        <fullName evidence="7">Neur_chan_LBD domain-containing protein</fullName>
    </submittedName>
</protein>
<evidence type="ECO:0000256" key="2">
    <source>
        <dbReference type="ARBA" id="ARBA00023136"/>
    </source>
</evidence>
<dbReference type="Proteomes" id="UP000270296">
    <property type="component" value="Unassembled WGS sequence"/>
</dbReference>
<evidence type="ECO:0000313" key="7">
    <source>
        <dbReference type="WBParaSite" id="SBAD_0000565801-mRNA-1"/>
    </source>
</evidence>
<evidence type="ECO:0000313" key="6">
    <source>
        <dbReference type="Proteomes" id="UP000270296"/>
    </source>
</evidence>
<dbReference type="GO" id="GO:0004888">
    <property type="term" value="F:transmembrane signaling receptor activity"/>
    <property type="evidence" value="ECO:0007669"/>
    <property type="project" value="InterPro"/>
</dbReference>
<proteinExistence type="inferred from homology"/>
<dbReference type="InterPro" id="IPR006202">
    <property type="entry name" value="Neur_chan_lig-bd"/>
</dbReference>
<reference evidence="7" key="1">
    <citation type="submission" date="2016-06" db="UniProtKB">
        <authorList>
            <consortium name="WormBaseParasite"/>
        </authorList>
    </citation>
    <scope>IDENTIFICATION</scope>
</reference>
<keyword evidence="6" id="KW-1185">Reference proteome</keyword>
<name>A0A183IP91_9BILA</name>
<dbReference type="AlphaFoldDB" id="A0A183IP91"/>
<dbReference type="InterPro" id="IPR006201">
    <property type="entry name" value="Neur_channel"/>
</dbReference>
<dbReference type="WBParaSite" id="SBAD_0000565801-mRNA-1">
    <property type="protein sequence ID" value="SBAD_0000565801-mRNA-1"/>
    <property type="gene ID" value="SBAD_0000565801"/>
</dbReference>
<evidence type="ECO:0000259" key="4">
    <source>
        <dbReference type="Pfam" id="PF02931"/>
    </source>
</evidence>
<dbReference type="InterPro" id="IPR018000">
    <property type="entry name" value="Neurotransmitter_ion_chnl_CS"/>
</dbReference>
<dbReference type="GO" id="GO:0016020">
    <property type="term" value="C:membrane"/>
    <property type="evidence" value="ECO:0007669"/>
    <property type="project" value="UniProtKB-SubCell"/>
</dbReference>
<gene>
    <name evidence="5" type="ORF">SBAD_LOCUS5437</name>
</gene>
<evidence type="ECO:0000313" key="5">
    <source>
        <dbReference type="EMBL" id="VDP07218.1"/>
    </source>
</evidence>
<evidence type="ECO:0000256" key="1">
    <source>
        <dbReference type="ARBA" id="ARBA00004141"/>
    </source>
</evidence>
<dbReference type="PROSITE" id="PS00236">
    <property type="entry name" value="NEUROTR_ION_CHANNEL"/>
    <property type="match status" value="1"/>
</dbReference>
<sequence length="105" mass="12303">MTYVYCRQMWIDQYLKWNPNKFDGSKEIFFPADSIWKPEIFVFYSSQQTSAIESNLNVRINHAGEIRYYAPFSTKSLCPIDVKYFPFDKQHCVINVSTALAAIDT</sequence>
<keyword evidence="3" id="KW-0813">Transport</keyword>
<reference evidence="5 6" key="2">
    <citation type="submission" date="2018-11" db="EMBL/GenBank/DDBJ databases">
        <authorList>
            <consortium name="Pathogen Informatics"/>
        </authorList>
    </citation>
    <scope>NUCLEOTIDE SEQUENCE [LARGE SCALE GENOMIC DNA]</scope>
</reference>
<organism evidence="7">
    <name type="scientific">Soboliphyme baturini</name>
    <dbReference type="NCBI Taxonomy" id="241478"/>
    <lineage>
        <taxon>Eukaryota</taxon>
        <taxon>Metazoa</taxon>
        <taxon>Ecdysozoa</taxon>
        <taxon>Nematoda</taxon>
        <taxon>Enoplea</taxon>
        <taxon>Dorylaimia</taxon>
        <taxon>Dioctophymatida</taxon>
        <taxon>Dioctophymatoidea</taxon>
        <taxon>Soboliphymatidae</taxon>
        <taxon>Soboliphyme</taxon>
    </lineage>
</organism>
<accession>A0A183IP91</accession>
<dbReference type="PRINTS" id="PR00252">
    <property type="entry name" value="NRIONCHANNEL"/>
</dbReference>